<dbReference type="PANTHER" id="PTHR37450">
    <property type="entry name" value="CIPC PROTEIN"/>
    <property type="match status" value="1"/>
</dbReference>
<evidence type="ECO:0000256" key="1">
    <source>
        <dbReference type="SAM" id="MobiDB-lite"/>
    </source>
</evidence>
<evidence type="ECO:0008006" key="4">
    <source>
        <dbReference type="Google" id="ProtNLM"/>
    </source>
</evidence>
<sequence>MGLFDTFSQHHDQVEQADDQHKSSLSHEMIGGAAGFAAMKAYEAHEAKEGKPQSHQLAKELIAGFAAAEVDKLCETKGLDFIDREKAKRQAKQNAQDMYSERYEQ</sequence>
<protein>
    <recommendedName>
        <fullName evidence="4">CipC protein</fullName>
    </recommendedName>
</protein>
<reference evidence="2" key="1">
    <citation type="submission" date="2020-12" db="EMBL/GenBank/DDBJ databases">
        <title>Metabolic potential, ecology and presence of endohyphal bacteria is reflected in genomic diversity of Mucoromycotina.</title>
        <authorList>
            <person name="Muszewska A."/>
            <person name="Okrasinska A."/>
            <person name="Steczkiewicz K."/>
            <person name="Drgas O."/>
            <person name="Orlowska M."/>
            <person name="Perlinska-Lenart U."/>
            <person name="Aleksandrzak-Piekarczyk T."/>
            <person name="Szatraj K."/>
            <person name="Zielenkiewicz U."/>
            <person name="Pilsyk S."/>
            <person name="Malc E."/>
            <person name="Mieczkowski P."/>
            <person name="Kruszewska J.S."/>
            <person name="Biernat P."/>
            <person name="Pawlowska J."/>
        </authorList>
    </citation>
    <scope>NUCLEOTIDE SEQUENCE</scope>
    <source>
        <strain evidence="2">WA0000067209</strain>
    </source>
</reference>
<proteinExistence type="predicted"/>
<dbReference type="InterPro" id="IPR022234">
    <property type="entry name" value="DUF3759"/>
</dbReference>
<dbReference type="Pfam" id="PF12585">
    <property type="entry name" value="DUF3759"/>
    <property type="match status" value="1"/>
</dbReference>
<organism evidence="2 3">
    <name type="scientific">Mortierella isabellina</name>
    <name type="common">Filamentous fungus</name>
    <name type="synonym">Umbelopsis isabellina</name>
    <dbReference type="NCBI Taxonomy" id="91625"/>
    <lineage>
        <taxon>Eukaryota</taxon>
        <taxon>Fungi</taxon>
        <taxon>Fungi incertae sedis</taxon>
        <taxon>Mucoromycota</taxon>
        <taxon>Mucoromycotina</taxon>
        <taxon>Umbelopsidomycetes</taxon>
        <taxon>Umbelopsidales</taxon>
        <taxon>Umbelopsidaceae</taxon>
        <taxon>Umbelopsis</taxon>
    </lineage>
</organism>
<evidence type="ECO:0000313" key="2">
    <source>
        <dbReference type="EMBL" id="KAG2172365.1"/>
    </source>
</evidence>
<accession>A0A8H7PEC5</accession>
<keyword evidence="3" id="KW-1185">Reference proteome</keyword>
<dbReference type="PANTHER" id="PTHR37450:SF1">
    <property type="entry name" value="CIPC PROTEIN"/>
    <property type="match status" value="1"/>
</dbReference>
<dbReference type="EMBL" id="JAEPQZ010000017">
    <property type="protein sequence ID" value="KAG2172365.1"/>
    <property type="molecule type" value="Genomic_DNA"/>
</dbReference>
<name>A0A8H7PEC5_MORIS</name>
<feature type="region of interest" description="Disordered" evidence="1">
    <location>
        <begin position="1"/>
        <end position="24"/>
    </location>
</feature>
<evidence type="ECO:0000313" key="3">
    <source>
        <dbReference type="Proteomes" id="UP000654370"/>
    </source>
</evidence>
<feature type="compositionally biased region" description="Basic and acidic residues" evidence="1">
    <location>
        <begin position="8"/>
        <end position="22"/>
    </location>
</feature>
<comment type="caution">
    <text evidence="2">The sequence shown here is derived from an EMBL/GenBank/DDBJ whole genome shotgun (WGS) entry which is preliminary data.</text>
</comment>
<dbReference type="OrthoDB" id="9895617at2759"/>
<gene>
    <name evidence="2" type="ORF">INT43_004907</name>
</gene>
<feature type="region of interest" description="Disordered" evidence="1">
    <location>
        <begin position="86"/>
        <end position="105"/>
    </location>
</feature>
<dbReference type="Proteomes" id="UP000654370">
    <property type="component" value="Unassembled WGS sequence"/>
</dbReference>
<dbReference type="AlphaFoldDB" id="A0A8H7PEC5"/>